<evidence type="ECO:0000313" key="5">
    <source>
        <dbReference type="EMBL" id="SFI84132.1"/>
    </source>
</evidence>
<dbReference type="PANTHER" id="PTHR15108">
    <property type="entry name" value="N-ACYLGLUCOSAMINE-2-EPIMERASE"/>
    <property type="match status" value="1"/>
</dbReference>
<dbReference type="SUPFAM" id="SSF48208">
    <property type="entry name" value="Six-hairpin glycosidases"/>
    <property type="match status" value="1"/>
</dbReference>
<evidence type="ECO:0000256" key="2">
    <source>
        <dbReference type="ARBA" id="ARBA00008558"/>
    </source>
</evidence>
<dbReference type="EC" id="5.1.3.11" evidence="4"/>
<evidence type="ECO:0000256" key="4">
    <source>
        <dbReference type="HAMAP-Rule" id="MF_00929"/>
    </source>
</evidence>
<dbReference type="HAMAP" id="MF_00929">
    <property type="entry name" value="Cellobiose_2_epim"/>
    <property type="match status" value="1"/>
</dbReference>
<keyword evidence="6" id="KW-1185">Reference proteome</keyword>
<dbReference type="Proteomes" id="UP000242560">
    <property type="component" value="Unassembled WGS sequence"/>
</dbReference>
<comment type="similarity">
    <text evidence="4">Belongs to the cellobiose 2-epimerase family.</text>
</comment>
<name>A0A1I3LHA8_9FLAO</name>
<dbReference type="Gene3D" id="1.50.10.10">
    <property type="match status" value="1"/>
</dbReference>
<sequence length="393" mass="46226">MSYQNISSEIESELHNILNYWSKNTLDEKNGGFIGEVDFNEIKNFGAEKGSVLCGRILWTFSAAFPVTKNIEHFQLAELAFEEIKTKFYDPETKGVFWSIHADGSPKDRKNQIYALAFVIYGLSEFYKISKNKEALDLAIVLFKSIRNYAYDQINKGYFEAFTSDWKPIEDMRLSEKDANEKKTMNTHLHIVEAYANLYLVWQNEDLRQSIIEILKIIDQYFIDKETWHLKLFFDENWNERKDVVSYGHDIEAAWLLLWCAEVSNDEELVEKYRDYAVKIANATLEGLDEDGGLWYEYDPQKNLLIAEKHWWPQAELWIGCVNAYQITGDEKYLEIFGKNWEFTKKHIIDGKKGEWFWGINADYSKIQKDKAGFWKCPYHNSRACLEIISRLS</sequence>
<dbReference type="InterPro" id="IPR010819">
    <property type="entry name" value="AGE/CE"/>
</dbReference>
<keyword evidence="3 4" id="KW-0413">Isomerase</keyword>
<organism evidence="5 6">
    <name type="scientific">Kaistella treverensis</name>
    <dbReference type="NCBI Taxonomy" id="631455"/>
    <lineage>
        <taxon>Bacteria</taxon>
        <taxon>Pseudomonadati</taxon>
        <taxon>Bacteroidota</taxon>
        <taxon>Flavobacteriia</taxon>
        <taxon>Flavobacteriales</taxon>
        <taxon>Weeksellaceae</taxon>
        <taxon>Chryseobacterium group</taxon>
        <taxon>Kaistella</taxon>
    </lineage>
</organism>
<dbReference type="Pfam" id="PF07221">
    <property type="entry name" value="GlcNAc_2-epim"/>
    <property type="match status" value="1"/>
</dbReference>
<dbReference type="InterPro" id="IPR008928">
    <property type="entry name" value="6-hairpin_glycosidase_sf"/>
</dbReference>
<accession>A0A1I3LHA8</accession>
<proteinExistence type="inferred from homology"/>
<evidence type="ECO:0000313" key="6">
    <source>
        <dbReference type="Proteomes" id="UP000242560"/>
    </source>
</evidence>
<dbReference type="EMBL" id="FORQ01000002">
    <property type="protein sequence ID" value="SFI84132.1"/>
    <property type="molecule type" value="Genomic_DNA"/>
</dbReference>
<comment type="catalytic activity">
    <reaction evidence="1 4">
        <text>D-cellobiose = beta-D-glucosyl-(1-&gt;4)-D-mannopyranose</text>
        <dbReference type="Rhea" id="RHEA:23384"/>
        <dbReference type="ChEBI" id="CHEBI:17057"/>
        <dbReference type="ChEBI" id="CHEBI:47931"/>
        <dbReference type="EC" id="5.1.3.11"/>
    </reaction>
</comment>
<evidence type="ECO:0000256" key="1">
    <source>
        <dbReference type="ARBA" id="ARBA00001470"/>
    </source>
</evidence>
<dbReference type="GO" id="GO:0005975">
    <property type="term" value="P:carbohydrate metabolic process"/>
    <property type="evidence" value="ECO:0007669"/>
    <property type="project" value="InterPro"/>
</dbReference>
<dbReference type="InterPro" id="IPR028584">
    <property type="entry name" value="Cellobiose_2_epim"/>
</dbReference>
<protein>
    <recommendedName>
        <fullName evidence="4">Cellobiose 2-epimerase</fullName>
        <shortName evidence="4">CE</shortName>
        <ecNumber evidence="4">5.1.3.11</ecNumber>
    </recommendedName>
</protein>
<evidence type="ECO:0000256" key="3">
    <source>
        <dbReference type="ARBA" id="ARBA00023235"/>
    </source>
</evidence>
<dbReference type="RefSeq" id="WP_089819465.1">
    <property type="nucleotide sequence ID" value="NZ_FORQ01000002.1"/>
</dbReference>
<dbReference type="GO" id="GO:0047736">
    <property type="term" value="F:cellobiose epimerase activity"/>
    <property type="evidence" value="ECO:0007669"/>
    <property type="project" value="UniProtKB-UniRule"/>
</dbReference>
<dbReference type="InterPro" id="IPR012341">
    <property type="entry name" value="6hp_glycosidase-like_sf"/>
</dbReference>
<comment type="function">
    <text evidence="4">Catalyzes the reversible epimerization of cellobiose to 4-O-beta-D-glucopyranosyl-D-mannose (Glc-Man).</text>
</comment>
<gene>
    <name evidence="5" type="ORF">SAMN05421638_1129</name>
</gene>
<comment type="similarity">
    <text evidence="2">Belongs to the N-acylglucosamine 2-epimerase family.</text>
</comment>
<reference evidence="6" key="1">
    <citation type="submission" date="2016-10" db="EMBL/GenBank/DDBJ databases">
        <authorList>
            <person name="Varghese N."/>
            <person name="Submissions S."/>
        </authorList>
    </citation>
    <scope>NUCLEOTIDE SEQUENCE [LARGE SCALE GENOMIC DNA]</scope>
    <source>
        <strain evidence="6">DSM 22251</strain>
    </source>
</reference>
<dbReference type="AlphaFoldDB" id="A0A1I3LHA8"/>